<dbReference type="OrthoDB" id="4491390at2759"/>
<evidence type="ECO:0000313" key="4">
    <source>
        <dbReference type="EMBL" id="CAH0039635.1"/>
    </source>
</evidence>
<dbReference type="EMBL" id="CABFNQ020000762">
    <property type="protein sequence ID" value="CAH0039635.1"/>
    <property type="molecule type" value="Genomic_DNA"/>
</dbReference>
<name>A0A9N9W453_9HYPO</name>
<sequence length="527" mass="58670">MKFRQTRVCHNCRRHKLGCDGKRPGCTQCVHTGRQCEGYPGLLFVQSSLTAQSHSSSKPRQKGRARVRREPQDHKPAITQGTSPIASSPPQFSGSIKAQSPPCPASYDDCFRPQNCGELYLLCRPLPDTLQDTISLVVRSYVPMIELPSGLRSIISQSTLVCGAWVEALPDLTRGSGSHIDECLEYAIKSLALSITANRTSKPLLTPLSKHYGKSLGLLRRALNLPSDSHQNEKIATMMCLALSEALSPVAPNSWFIHLRAISEVMQSCKPEAFSVGIPHKLFTGIRPLLILEAMASEKATFLASDEWKTMPFQHNGPSSMQGFLSQAAIIPEIMQKADRLNIGTLEKDGIQRLIELSDMATQLEASAITFEIEPNAPAYWPSSQRSKAAGNGYPHLRFSDLNAANAFTHLWAFEIVCLSKINDLQTAFPRLGDIGHSFYDDDILREPNMRRQRCVDLAISICQSMKYMTRNEWMMYGPSCAAFPVRMAFDVLEMDDKGREILYNLSQSALKDIDHRFLPLIGTRVK</sequence>
<dbReference type="AlphaFoldDB" id="A0A9N9W453"/>
<organism evidence="4 5">
    <name type="scientific">Clonostachys rhizophaga</name>
    <dbReference type="NCBI Taxonomy" id="160324"/>
    <lineage>
        <taxon>Eukaryota</taxon>
        <taxon>Fungi</taxon>
        <taxon>Dikarya</taxon>
        <taxon>Ascomycota</taxon>
        <taxon>Pezizomycotina</taxon>
        <taxon>Sordariomycetes</taxon>
        <taxon>Hypocreomycetidae</taxon>
        <taxon>Hypocreales</taxon>
        <taxon>Bionectriaceae</taxon>
        <taxon>Clonostachys</taxon>
    </lineage>
</organism>
<dbReference type="GO" id="GO:0008270">
    <property type="term" value="F:zinc ion binding"/>
    <property type="evidence" value="ECO:0007669"/>
    <property type="project" value="InterPro"/>
</dbReference>
<feature type="compositionally biased region" description="Basic residues" evidence="2">
    <location>
        <begin position="57"/>
        <end position="67"/>
    </location>
</feature>
<dbReference type="PROSITE" id="PS50048">
    <property type="entry name" value="ZN2_CY6_FUNGAL_2"/>
    <property type="match status" value="1"/>
</dbReference>
<dbReference type="CDD" id="cd00067">
    <property type="entry name" value="GAL4"/>
    <property type="match status" value="1"/>
</dbReference>
<proteinExistence type="predicted"/>
<evidence type="ECO:0000259" key="3">
    <source>
        <dbReference type="PROSITE" id="PS50048"/>
    </source>
</evidence>
<feature type="domain" description="Zn(2)-C6 fungal-type" evidence="3">
    <location>
        <begin position="8"/>
        <end position="36"/>
    </location>
</feature>
<comment type="caution">
    <text evidence="4">The sequence shown here is derived from an EMBL/GenBank/DDBJ whole genome shotgun (WGS) entry which is preliminary data.</text>
</comment>
<dbReference type="Proteomes" id="UP000696573">
    <property type="component" value="Unassembled WGS sequence"/>
</dbReference>
<dbReference type="PANTHER" id="PTHR38111">
    <property type="entry name" value="ZN(2)-C6 FUNGAL-TYPE DOMAIN-CONTAINING PROTEIN-RELATED"/>
    <property type="match status" value="1"/>
</dbReference>
<protein>
    <recommendedName>
        <fullName evidence="3">Zn(2)-C6 fungal-type domain-containing protein</fullName>
    </recommendedName>
</protein>
<dbReference type="InterPro" id="IPR036864">
    <property type="entry name" value="Zn2-C6_fun-type_DNA-bd_sf"/>
</dbReference>
<dbReference type="SUPFAM" id="SSF57701">
    <property type="entry name" value="Zn2/Cys6 DNA-binding domain"/>
    <property type="match status" value="1"/>
</dbReference>
<evidence type="ECO:0000256" key="1">
    <source>
        <dbReference type="ARBA" id="ARBA00023242"/>
    </source>
</evidence>
<accession>A0A9N9W453</accession>
<dbReference type="InterPro" id="IPR053178">
    <property type="entry name" value="Osmoadaptation_assoc"/>
</dbReference>
<feature type="region of interest" description="Disordered" evidence="2">
    <location>
        <begin position="50"/>
        <end position="100"/>
    </location>
</feature>
<evidence type="ECO:0000256" key="2">
    <source>
        <dbReference type="SAM" id="MobiDB-lite"/>
    </source>
</evidence>
<dbReference type="Pfam" id="PF00172">
    <property type="entry name" value="Zn_clus"/>
    <property type="match status" value="1"/>
</dbReference>
<feature type="compositionally biased region" description="Polar residues" evidence="2">
    <location>
        <begin position="79"/>
        <end position="98"/>
    </location>
</feature>
<dbReference type="PROSITE" id="PS00463">
    <property type="entry name" value="ZN2_CY6_FUNGAL_1"/>
    <property type="match status" value="1"/>
</dbReference>
<dbReference type="InterPro" id="IPR001138">
    <property type="entry name" value="Zn2Cys6_DnaBD"/>
</dbReference>
<keyword evidence="1" id="KW-0539">Nucleus</keyword>
<keyword evidence="5" id="KW-1185">Reference proteome</keyword>
<dbReference type="GO" id="GO:0000981">
    <property type="term" value="F:DNA-binding transcription factor activity, RNA polymerase II-specific"/>
    <property type="evidence" value="ECO:0007669"/>
    <property type="project" value="InterPro"/>
</dbReference>
<gene>
    <name evidence="4" type="ORF">CRHIZ90672A_00005707</name>
</gene>
<dbReference type="PANTHER" id="PTHR38111:SF9">
    <property type="entry name" value="ZN(2)-C6 FUNGAL-TYPE DOMAIN-CONTAINING PROTEIN"/>
    <property type="match status" value="1"/>
</dbReference>
<reference evidence="4" key="1">
    <citation type="submission" date="2021-10" db="EMBL/GenBank/DDBJ databases">
        <authorList>
            <person name="Piombo E."/>
        </authorList>
    </citation>
    <scope>NUCLEOTIDE SEQUENCE</scope>
</reference>
<evidence type="ECO:0000313" key="5">
    <source>
        <dbReference type="Proteomes" id="UP000696573"/>
    </source>
</evidence>
<dbReference type="SMART" id="SM00066">
    <property type="entry name" value="GAL4"/>
    <property type="match status" value="1"/>
</dbReference>
<dbReference type="Gene3D" id="4.10.240.10">
    <property type="entry name" value="Zn(2)-C6 fungal-type DNA-binding domain"/>
    <property type="match status" value="1"/>
</dbReference>